<evidence type="ECO:0000256" key="3">
    <source>
        <dbReference type="ARBA" id="ARBA00022729"/>
    </source>
</evidence>
<dbReference type="SUPFAM" id="SSF53850">
    <property type="entry name" value="Periplasmic binding protein-like II"/>
    <property type="match status" value="1"/>
</dbReference>
<name>A0A9X2JSW4_9MICO</name>
<dbReference type="EMBL" id="JAMTCS010000001">
    <property type="protein sequence ID" value="MCP2262935.1"/>
    <property type="molecule type" value="Genomic_DNA"/>
</dbReference>
<dbReference type="PANTHER" id="PTHR30061">
    <property type="entry name" value="MALTOSE-BINDING PERIPLASMIC PROTEIN"/>
    <property type="match status" value="1"/>
</dbReference>
<dbReference type="PANTHER" id="PTHR30061:SF50">
    <property type="entry name" value="MALTOSE_MALTODEXTRIN-BINDING PERIPLASMIC PROTEIN"/>
    <property type="match status" value="1"/>
</dbReference>
<dbReference type="AlphaFoldDB" id="A0A9X2JSW4"/>
<keyword evidence="2" id="KW-0813">Transport</keyword>
<dbReference type="RefSeq" id="WP_253831993.1">
    <property type="nucleotide sequence ID" value="NZ_JAMTCS010000001.1"/>
</dbReference>
<sequence>MNRNRLVGAAASAITLTLALSACGNAGGTAGSAPEETGPGEVRVWLVGSDTPPEARDYLKKTFEEENPGSTLTIEEQAWDGLVDKYTTALAGSDAPDVVEIGNTQAAAFTSNGYFREITAEEFENLGGSDLLPGFVEAGDWEGKHYALPYYSGSRVVFYSKQVLGDTPVPTTLDEYVETAVDLRTDDLSGVYWPGQDWYNALPFIWENGGYIAEQAEDGTWEAGFSSEGGLAGLEQIQTIMTEGNNAPADTNEDDLQVPFCEGKIAFASAPSWVQWSINAPEEPEDPEGVPGCASTYGKDLEGVALPGKDGGVAQVFAGGSNIAIAQKSARPDLAMSAYEILLSDEYQSILAGIGLIPAQTSLFEKVDQKTSIGKAAVEAAANAKLTPASPKWADVESQKLLQTAFSKIAAGDDVKTIAEKLDADIEEILNG</sequence>
<evidence type="ECO:0000256" key="4">
    <source>
        <dbReference type="SAM" id="SignalP"/>
    </source>
</evidence>
<comment type="similarity">
    <text evidence="1">Belongs to the bacterial solute-binding protein 1 family.</text>
</comment>
<feature type="chain" id="PRO_5040993722" evidence="4">
    <location>
        <begin position="27"/>
        <end position="432"/>
    </location>
</feature>
<dbReference type="Proteomes" id="UP001139493">
    <property type="component" value="Unassembled WGS sequence"/>
</dbReference>
<dbReference type="GO" id="GO:0042956">
    <property type="term" value="P:maltodextrin transmembrane transport"/>
    <property type="evidence" value="ECO:0007669"/>
    <property type="project" value="TreeGrafter"/>
</dbReference>
<accession>A0A9X2JSW4</accession>
<dbReference type="GO" id="GO:1901982">
    <property type="term" value="F:maltose binding"/>
    <property type="evidence" value="ECO:0007669"/>
    <property type="project" value="TreeGrafter"/>
</dbReference>
<protein>
    <submittedName>
        <fullName evidence="5">N,N'-diacetylchitobiose transport system substrate-binding protein</fullName>
    </submittedName>
</protein>
<evidence type="ECO:0000256" key="1">
    <source>
        <dbReference type="ARBA" id="ARBA00008520"/>
    </source>
</evidence>
<gene>
    <name evidence="5" type="ORF">APR03_000258</name>
</gene>
<proteinExistence type="inferred from homology"/>
<feature type="signal peptide" evidence="4">
    <location>
        <begin position="1"/>
        <end position="26"/>
    </location>
</feature>
<dbReference type="PROSITE" id="PS51257">
    <property type="entry name" value="PROKAR_LIPOPROTEIN"/>
    <property type="match status" value="1"/>
</dbReference>
<organism evidence="5 6">
    <name type="scientific">Promicromonospora thailandica</name>
    <dbReference type="NCBI Taxonomy" id="765201"/>
    <lineage>
        <taxon>Bacteria</taxon>
        <taxon>Bacillati</taxon>
        <taxon>Actinomycetota</taxon>
        <taxon>Actinomycetes</taxon>
        <taxon>Micrococcales</taxon>
        <taxon>Promicromonosporaceae</taxon>
        <taxon>Promicromonospora</taxon>
    </lineage>
</organism>
<comment type="caution">
    <text evidence="5">The sequence shown here is derived from an EMBL/GenBank/DDBJ whole genome shotgun (WGS) entry which is preliminary data.</text>
</comment>
<dbReference type="GO" id="GO:0055052">
    <property type="term" value="C:ATP-binding cassette (ABC) transporter complex, substrate-binding subunit-containing"/>
    <property type="evidence" value="ECO:0007669"/>
    <property type="project" value="TreeGrafter"/>
</dbReference>
<evidence type="ECO:0000256" key="2">
    <source>
        <dbReference type="ARBA" id="ARBA00022448"/>
    </source>
</evidence>
<reference evidence="5" key="1">
    <citation type="submission" date="2022-06" db="EMBL/GenBank/DDBJ databases">
        <title>Genomic Encyclopedia of Archaeal and Bacterial Type Strains, Phase II (KMG-II): from individual species to whole genera.</title>
        <authorList>
            <person name="Goeker M."/>
        </authorList>
    </citation>
    <scope>NUCLEOTIDE SEQUENCE</scope>
    <source>
        <strain evidence="5">DSM 26652</strain>
    </source>
</reference>
<keyword evidence="3 4" id="KW-0732">Signal</keyword>
<keyword evidence="6" id="KW-1185">Reference proteome</keyword>
<evidence type="ECO:0000313" key="6">
    <source>
        <dbReference type="Proteomes" id="UP001139493"/>
    </source>
</evidence>
<dbReference type="Gene3D" id="3.40.190.10">
    <property type="entry name" value="Periplasmic binding protein-like II"/>
    <property type="match status" value="1"/>
</dbReference>
<dbReference type="InterPro" id="IPR006059">
    <property type="entry name" value="SBP"/>
</dbReference>
<dbReference type="Pfam" id="PF01547">
    <property type="entry name" value="SBP_bac_1"/>
    <property type="match status" value="1"/>
</dbReference>
<dbReference type="GO" id="GO:0015768">
    <property type="term" value="P:maltose transport"/>
    <property type="evidence" value="ECO:0007669"/>
    <property type="project" value="TreeGrafter"/>
</dbReference>
<evidence type="ECO:0000313" key="5">
    <source>
        <dbReference type="EMBL" id="MCP2262935.1"/>
    </source>
</evidence>